<sequence>MNSNFFRKSIVISTLLISFALCSSWTYTNSDSSADKWGKVVSKMCDGVRQSPIPLEYGKALYDPNLKPVSVYQNGKFSASENFTMENNGHTLMVSLPSCKYFLQLNGKKDGVFCIKQFHFHWGINSSVGSEHTIEGKAFPLEMHIVTYDNNLYPNFSEASKGVDGLAVLGLVFHEDRTIPVQNTMLYKMGVFLQKVDKVKHPMAKADLPAFPVTALLDVGSANTKFYRYDGSLTTPPCTENVYWTVISTSIPVRPEQLNAMRYIEYPTSENLRNMGNNFRTPKQINPEDVVVPRVVFRSWNPASRANLSPLLLLSIIILRF</sequence>
<dbReference type="CDD" id="cd00326">
    <property type="entry name" value="alpha_CA"/>
    <property type="match status" value="1"/>
</dbReference>
<dbReference type="SUPFAM" id="SSF51069">
    <property type="entry name" value="Carbonic anhydrase"/>
    <property type="match status" value="1"/>
</dbReference>
<keyword evidence="4" id="KW-0732">Signal</keyword>
<feature type="chain" id="PRO_5025093154" description="Carbonic anhydrase" evidence="4">
    <location>
        <begin position="31"/>
        <end position="321"/>
    </location>
</feature>
<evidence type="ECO:0000259" key="5">
    <source>
        <dbReference type="PROSITE" id="PS51144"/>
    </source>
</evidence>
<keyword evidence="7" id="KW-1185">Reference proteome</keyword>
<dbReference type="GO" id="GO:0005886">
    <property type="term" value="C:plasma membrane"/>
    <property type="evidence" value="ECO:0007669"/>
    <property type="project" value="TreeGrafter"/>
</dbReference>
<evidence type="ECO:0000256" key="2">
    <source>
        <dbReference type="ARBA" id="ARBA00022723"/>
    </source>
</evidence>
<dbReference type="InterPro" id="IPR001148">
    <property type="entry name" value="CA_dom"/>
</dbReference>
<evidence type="ECO:0000313" key="6">
    <source>
        <dbReference type="EMBL" id="VUZ55580.1"/>
    </source>
</evidence>
<comment type="cofactor">
    <cofactor evidence="4">
        <name>Zn(2+)</name>
        <dbReference type="ChEBI" id="CHEBI:29105"/>
    </cofactor>
</comment>
<accession>A0A564Z7Y9</accession>
<evidence type="ECO:0000256" key="4">
    <source>
        <dbReference type="RuleBase" id="RU367011"/>
    </source>
</evidence>
<protein>
    <recommendedName>
        <fullName evidence="4">Carbonic anhydrase</fullName>
        <ecNumber evidence="4">4.2.1.1</ecNumber>
    </recommendedName>
</protein>
<comment type="function">
    <text evidence="4">Reversible hydration of carbon dioxide.</text>
</comment>
<comment type="similarity">
    <text evidence="1 4">Belongs to the alpha-carbonic anhydrase family.</text>
</comment>
<comment type="catalytic activity">
    <reaction evidence="4">
        <text>hydrogencarbonate + H(+) = CO2 + H2O</text>
        <dbReference type="Rhea" id="RHEA:10748"/>
        <dbReference type="ChEBI" id="CHEBI:15377"/>
        <dbReference type="ChEBI" id="CHEBI:15378"/>
        <dbReference type="ChEBI" id="CHEBI:16526"/>
        <dbReference type="ChEBI" id="CHEBI:17544"/>
        <dbReference type="EC" id="4.2.1.1"/>
    </reaction>
</comment>
<dbReference type="PANTHER" id="PTHR18952">
    <property type="entry name" value="CARBONIC ANHYDRASE"/>
    <property type="match status" value="1"/>
</dbReference>
<dbReference type="PROSITE" id="PS51144">
    <property type="entry name" value="ALPHA_CA_2"/>
    <property type="match status" value="1"/>
</dbReference>
<dbReference type="SMART" id="SM01057">
    <property type="entry name" value="Carb_anhydrase"/>
    <property type="match status" value="1"/>
</dbReference>
<dbReference type="EC" id="4.2.1.1" evidence="4"/>
<keyword evidence="3 4" id="KW-0862">Zinc</keyword>
<dbReference type="GO" id="GO:0008270">
    <property type="term" value="F:zinc ion binding"/>
    <property type="evidence" value="ECO:0007669"/>
    <property type="project" value="UniProtKB-UniRule"/>
</dbReference>
<dbReference type="Pfam" id="PF00194">
    <property type="entry name" value="Carb_anhydrase"/>
    <property type="match status" value="1"/>
</dbReference>
<dbReference type="GO" id="GO:0004089">
    <property type="term" value="F:carbonate dehydratase activity"/>
    <property type="evidence" value="ECO:0007669"/>
    <property type="project" value="UniProtKB-UniRule"/>
</dbReference>
<proteinExistence type="inferred from homology"/>
<evidence type="ECO:0000256" key="1">
    <source>
        <dbReference type="ARBA" id="ARBA00010718"/>
    </source>
</evidence>
<evidence type="ECO:0000256" key="3">
    <source>
        <dbReference type="ARBA" id="ARBA00022833"/>
    </source>
</evidence>
<dbReference type="InterPro" id="IPR023561">
    <property type="entry name" value="Carbonic_anhydrase_a-class"/>
</dbReference>
<keyword evidence="2 4" id="KW-0479">Metal-binding</keyword>
<organism evidence="6 7">
    <name type="scientific">Hymenolepis diminuta</name>
    <name type="common">Rat tapeworm</name>
    <dbReference type="NCBI Taxonomy" id="6216"/>
    <lineage>
        <taxon>Eukaryota</taxon>
        <taxon>Metazoa</taxon>
        <taxon>Spiralia</taxon>
        <taxon>Lophotrochozoa</taxon>
        <taxon>Platyhelminthes</taxon>
        <taxon>Cestoda</taxon>
        <taxon>Eucestoda</taxon>
        <taxon>Cyclophyllidea</taxon>
        <taxon>Hymenolepididae</taxon>
        <taxon>Hymenolepis</taxon>
    </lineage>
</organism>
<reference evidence="6 7" key="1">
    <citation type="submission" date="2019-07" db="EMBL/GenBank/DDBJ databases">
        <authorList>
            <person name="Jastrzebski P J."/>
            <person name="Paukszto L."/>
            <person name="Jastrzebski P J."/>
        </authorList>
    </citation>
    <scope>NUCLEOTIDE SEQUENCE [LARGE SCALE GENOMIC DNA]</scope>
    <source>
        <strain evidence="6 7">WMS-il1</strain>
    </source>
</reference>
<dbReference type="Gene3D" id="3.10.200.10">
    <property type="entry name" value="Alpha carbonic anhydrase"/>
    <property type="match status" value="1"/>
</dbReference>
<feature type="domain" description="Alpha-carbonic anhydrase" evidence="5">
    <location>
        <begin position="23"/>
        <end position="294"/>
    </location>
</feature>
<name>A0A564Z7Y9_HYMDI</name>
<dbReference type="PROSITE" id="PS00162">
    <property type="entry name" value="ALPHA_CA_1"/>
    <property type="match status" value="1"/>
</dbReference>
<evidence type="ECO:0000313" key="7">
    <source>
        <dbReference type="Proteomes" id="UP000321570"/>
    </source>
</evidence>
<dbReference type="EMBL" id="CABIJS010000695">
    <property type="protein sequence ID" value="VUZ55580.1"/>
    <property type="molecule type" value="Genomic_DNA"/>
</dbReference>
<dbReference type="InterPro" id="IPR018338">
    <property type="entry name" value="Carbonic_anhydrase_a-class_CS"/>
</dbReference>
<keyword evidence="4" id="KW-0456">Lyase</keyword>
<dbReference type="Proteomes" id="UP000321570">
    <property type="component" value="Unassembled WGS sequence"/>
</dbReference>
<dbReference type="PANTHER" id="PTHR18952:SF278">
    <property type="entry name" value="CARBONIC ANHYDRASE"/>
    <property type="match status" value="1"/>
</dbReference>
<dbReference type="AlphaFoldDB" id="A0A564Z7Y9"/>
<gene>
    <name evidence="6" type="ORF">WMSIL1_LOCUS13404</name>
</gene>
<dbReference type="InterPro" id="IPR036398">
    <property type="entry name" value="CA_dom_sf"/>
</dbReference>
<feature type="signal peptide" evidence="4">
    <location>
        <begin position="1"/>
        <end position="30"/>
    </location>
</feature>